<dbReference type="SUPFAM" id="SSF53323">
    <property type="entry name" value="Pyruvate-ferredoxin oxidoreductase, PFOR, domain III"/>
    <property type="match status" value="1"/>
</dbReference>
<dbReference type="GO" id="GO:0006979">
    <property type="term" value="P:response to oxidative stress"/>
    <property type="evidence" value="ECO:0007669"/>
    <property type="project" value="TreeGrafter"/>
</dbReference>
<keyword evidence="1" id="KW-0560">Oxidoreductase</keyword>
<dbReference type="InterPro" id="IPR002869">
    <property type="entry name" value="Pyrv_flavodox_OxRed_cen"/>
</dbReference>
<dbReference type="PANTHER" id="PTHR32154">
    <property type="entry name" value="PYRUVATE-FLAVODOXIN OXIDOREDUCTASE-RELATED"/>
    <property type="match status" value="1"/>
</dbReference>
<evidence type="ECO:0000259" key="2">
    <source>
        <dbReference type="Pfam" id="PF01558"/>
    </source>
</evidence>
<evidence type="ECO:0000259" key="3">
    <source>
        <dbReference type="Pfam" id="PF01855"/>
    </source>
</evidence>
<dbReference type="CDD" id="cd07034">
    <property type="entry name" value="TPP_PYR_PFOR_IOR-alpha_like"/>
    <property type="match status" value="1"/>
</dbReference>
<dbReference type="InterPro" id="IPR050722">
    <property type="entry name" value="Pyruvate:ferred/Flavod_OxRd"/>
</dbReference>
<dbReference type="Gene3D" id="3.40.920.10">
    <property type="entry name" value="Pyruvate-ferredoxin oxidoreductase, PFOR, domain III"/>
    <property type="match status" value="1"/>
</dbReference>
<dbReference type="GO" id="GO:0016903">
    <property type="term" value="F:oxidoreductase activity, acting on the aldehyde or oxo group of donors"/>
    <property type="evidence" value="ECO:0007669"/>
    <property type="project" value="InterPro"/>
</dbReference>
<reference evidence="4 5" key="1">
    <citation type="submission" date="2016-10" db="EMBL/GenBank/DDBJ databases">
        <authorList>
            <person name="de Groot N.N."/>
        </authorList>
    </citation>
    <scope>NUCLEOTIDE SEQUENCE [LARGE SCALE GENOMIC DNA]</scope>
    <source>
        <strain evidence="4 5">SLAS-1</strain>
    </source>
</reference>
<dbReference type="STRING" id="321763.SAMN04488692_10633"/>
<dbReference type="Gene3D" id="3.40.50.920">
    <property type="match status" value="1"/>
</dbReference>
<dbReference type="InterPro" id="IPR009014">
    <property type="entry name" value="Transketo_C/PFOR_II"/>
</dbReference>
<proteinExistence type="predicted"/>
<dbReference type="OrthoDB" id="9794954at2"/>
<accession>A0A1G9LDM7</accession>
<organism evidence="4 5">
    <name type="scientific">Halarsenatibacter silvermanii</name>
    <dbReference type="NCBI Taxonomy" id="321763"/>
    <lineage>
        <taxon>Bacteria</taxon>
        <taxon>Bacillati</taxon>
        <taxon>Bacillota</taxon>
        <taxon>Clostridia</taxon>
        <taxon>Halanaerobiales</taxon>
        <taxon>Halarsenatibacteraceae</taxon>
        <taxon>Halarsenatibacter</taxon>
    </lineage>
</organism>
<gene>
    <name evidence="4" type="ORF">SAMN04488692_10633</name>
</gene>
<dbReference type="Gene3D" id="3.40.50.970">
    <property type="match status" value="1"/>
</dbReference>
<feature type="domain" description="Pyruvate/ketoisovalerate oxidoreductase catalytic" evidence="2">
    <location>
        <begin position="11"/>
        <end position="166"/>
    </location>
</feature>
<dbReference type="RefSeq" id="WP_089759087.1">
    <property type="nucleotide sequence ID" value="NZ_FNGO01000006.1"/>
</dbReference>
<dbReference type="InterPro" id="IPR019752">
    <property type="entry name" value="Pyrv/ketoisovalerate_OxRed_cat"/>
</dbReference>
<evidence type="ECO:0000313" key="4">
    <source>
        <dbReference type="EMBL" id="SDL60109.1"/>
    </source>
</evidence>
<dbReference type="Proteomes" id="UP000199476">
    <property type="component" value="Unassembled WGS sequence"/>
</dbReference>
<dbReference type="SUPFAM" id="SSF52518">
    <property type="entry name" value="Thiamin diphosphate-binding fold (THDP-binding)"/>
    <property type="match status" value="1"/>
</dbReference>
<sequence>MDLNVVAAGEAGQGLQTVNQIISKALFRMGFSVFSSKDYMSRIRGGHNFMRIRMADEEISSPREDIDVLIALNEESLDIHSGDVNEGGVILYDGEADKVDRSDFEIKNIPAGEIASEVNPRAANTVFLGALWRLLDLDTDCLQEVIKERFSDTGVQEDNLNLLERGGQEIKPEFQIEKPPADSSDKMMINGNQSIGLGAAMAGVQFYSAYPMTPSTGILNYLAYRQQELGIAVEQAEDEIAAINMALGASYAGVRAMTGTSGGGFSLMAEGYGLAGIMETPIVIAEVQRPGPATGLPTRTEQADLSFIINAHQGEFPLMVIAPRDPEEAFYETVRAFNLAEKYQIPVVLLSDQFLADSQRDVEEFDPEKVEIERHLVSGSKWPEDREYKRYEITENGISPRAYPGQLPGEVVLQDSDEHDERGFIVESAEKRKEMVDKRMEKLTQLKRSDVKEPDYYGPERPEYLLMGWGSTHGPLKEAQKRLLAEDVSIGLLSFSDVWPLPQAELEKNRCYNTVLVSIENNATGQFADLVNSETGLTVDNRVLKYDGRPFTGQEIYRRLKKEVIV</sequence>
<dbReference type="SUPFAM" id="SSF52922">
    <property type="entry name" value="TK C-terminal domain-like"/>
    <property type="match status" value="1"/>
</dbReference>
<keyword evidence="5" id="KW-1185">Reference proteome</keyword>
<dbReference type="Pfam" id="PF01855">
    <property type="entry name" value="POR_N"/>
    <property type="match status" value="1"/>
</dbReference>
<dbReference type="InterPro" id="IPR029061">
    <property type="entry name" value="THDP-binding"/>
</dbReference>
<dbReference type="InterPro" id="IPR022367">
    <property type="entry name" value="2-oxoacid/accept_OxRdtase_asu"/>
</dbReference>
<dbReference type="PANTHER" id="PTHR32154:SF20">
    <property type="entry name" value="2-OXOGLUTARATE OXIDOREDUCTASE SUBUNIT KORA"/>
    <property type="match status" value="1"/>
</dbReference>
<feature type="domain" description="Pyruvate flavodoxin/ferredoxin oxidoreductase pyrimidine binding" evidence="3">
    <location>
        <begin position="198"/>
        <end position="437"/>
    </location>
</feature>
<dbReference type="AlphaFoldDB" id="A0A1G9LDM7"/>
<dbReference type="FunFam" id="3.40.50.970:FF:000022">
    <property type="entry name" value="2-oxoglutarate ferredoxin oxidoreductase alpha subunit"/>
    <property type="match status" value="1"/>
</dbReference>
<dbReference type="NCBIfam" id="TIGR03710">
    <property type="entry name" value="OAFO_sf"/>
    <property type="match status" value="1"/>
</dbReference>
<dbReference type="EMBL" id="FNGO01000006">
    <property type="protein sequence ID" value="SDL60109.1"/>
    <property type="molecule type" value="Genomic_DNA"/>
</dbReference>
<name>A0A1G9LDM7_9FIRM</name>
<evidence type="ECO:0000256" key="1">
    <source>
        <dbReference type="ARBA" id="ARBA00023002"/>
    </source>
</evidence>
<dbReference type="Pfam" id="PF01558">
    <property type="entry name" value="POR"/>
    <property type="match status" value="1"/>
</dbReference>
<evidence type="ECO:0000313" key="5">
    <source>
        <dbReference type="Proteomes" id="UP000199476"/>
    </source>
</evidence>
<protein>
    <submittedName>
        <fullName evidence="4">2-oxoglutarate ferredoxin oxidoreductase subunit alpha</fullName>
    </submittedName>
</protein>
<dbReference type="InterPro" id="IPR002880">
    <property type="entry name" value="Pyrv_Fd/Flavodoxin_OxRdtase_N"/>
</dbReference>